<protein>
    <submittedName>
        <fullName evidence="5">Alpha/beta hydrolase</fullName>
    </submittedName>
</protein>
<feature type="domain" description="Alpha/beta hydrolase fold-3" evidence="4">
    <location>
        <begin position="84"/>
        <end position="278"/>
    </location>
</feature>
<dbReference type="GO" id="GO:0016787">
    <property type="term" value="F:hydrolase activity"/>
    <property type="evidence" value="ECO:0007669"/>
    <property type="project" value="UniProtKB-KW"/>
</dbReference>
<keyword evidence="6" id="KW-1185">Reference proteome</keyword>
<sequence length="302" mass="31859">MRFDGIRFDPRLAPLIDETRAFYARRSPGRGPRGADELRSMRAAAPVPAPSDPPARCELAESGGRSVPVRVQLPRAGSPAGVLLDLHGGGFYLGSAADHDVRNQDLADALGIAVVGVDYRLAPEDPWPAAPEDCEAAARWLVAGAARRFGTTRLAICGFSAGATLATTTLVRLRDRGIDAFGCAVLQFGTYDLSGRTPSGRLIADEYFIEAYAGHVPDRAHPDVSPIYADLSGLPPVRLVVGAEDVLLGDNRAMAARLAAAGVDVDLRVYPAAPHGFTAHPTPMADAARADVRQWLAGHLGA</sequence>
<dbReference type="Pfam" id="PF07859">
    <property type="entry name" value="Abhydrolase_3"/>
    <property type="match status" value="1"/>
</dbReference>
<comment type="caution">
    <text evidence="5">The sequence shown here is derived from an EMBL/GenBank/DDBJ whole genome shotgun (WGS) entry which is preliminary data.</text>
</comment>
<evidence type="ECO:0000313" key="6">
    <source>
        <dbReference type="Proteomes" id="UP001500483"/>
    </source>
</evidence>
<dbReference type="InterPro" id="IPR050300">
    <property type="entry name" value="GDXG_lipolytic_enzyme"/>
</dbReference>
<dbReference type="PANTHER" id="PTHR48081:SF30">
    <property type="entry name" value="ACETYL-HYDROLASE LIPR-RELATED"/>
    <property type="match status" value="1"/>
</dbReference>
<evidence type="ECO:0000256" key="2">
    <source>
        <dbReference type="ARBA" id="ARBA00022801"/>
    </source>
</evidence>
<dbReference type="PANTHER" id="PTHR48081">
    <property type="entry name" value="AB HYDROLASE SUPERFAMILY PROTEIN C4A8.06C"/>
    <property type="match status" value="1"/>
</dbReference>
<dbReference type="RefSeq" id="WP_344928430.1">
    <property type="nucleotide sequence ID" value="NZ_BAAAYK010000038.1"/>
</dbReference>
<dbReference type="Proteomes" id="UP001500483">
    <property type="component" value="Unassembled WGS sequence"/>
</dbReference>
<dbReference type="SUPFAM" id="SSF53474">
    <property type="entry name" value="alpha/beta-Hydrolases"/>
    <property type="match status" value="1"/>
</dbReference>
<dbReference type="EMBL" id="BAAAYK010000038">
    <property type="protein sequence ID" value="GAA3360038.1"/>
    <property type="molecule type" value="Genomic_DNA"/>
</dbReference>
<dbReference type="Gene3D" id="3.40.50.1820">
    <property type="entry name" value="alpha/beta hydrolase"/>
    <property type="match status" value="1"/>
</dbReference>
<reference evidence="6" key="1">
    <citation type="journal article" date="2019" name="Int. J. Syst. Evol. Microbiol.">
        <title>The Global Catalogue of Microorganisms (GCM) 10K type strain sequencing project: providing services to taxonomists for standard genome sequencing and annotation.</title>
        <authorList>
            <consortium name="The Broad Institute Genomics Platform"/>
            <consortium name="The Broad Institute Genome Sequencing Center for Infectious Disease"/>
            <person name="Wu L."/>
            <person name="Ma J."/>
        </authorList>
    </citation>
    <scope>NUCLEOTIDE SEQUENCE [LARGE SCALE GENOMIC DNA]</scope>
    <source>
        <strain evidence="6">JCM 9687</strain>
    </source>
</reference>
<comment type="similarity">
    <text evidence="1">Belongs to the 'GDXG' lipolytic enzyme family.</text>
</comment>
<feature type="region of interest" description="Disordered" evidence="3">
    <location>
        <begin position="24"/>
        <end position="56"/>
    </location>
</feature>
<evidence type="ECO:0000256" key="3">
    <source>
        <dbReference type="SAM" id="MobiDB-lite"/>
    </source>
</evidence>
<gene>
    <name evidence="5" type="ORF">GCM10020366_38440</name>
</gene>
<evidence type="ECO:0000313" key="5">
    <source>
        <dbReference type="EMBL" id="GAA3360038.1"/>
    </source>
</evidence>
<organism evidence="5 6">
    <name type="scientific">Saccharopolyspora gregorii</name>
    <dbReference type="NCBI Taxonomy" id="33914"/>
    <lineage>
        <taxon>Bacteria</taxon>
        <taxon>Bacillati</taxon>
        <taxon>Actinomycetota</taxon>
        <taxon>Actinomycetes</taxon>
        <taxon>Pseudonocardiales</taxon>
        <taxon>Pseudonocardiaceae</taxon>
        <taxon>Saccharopolyspora</taxon>
    </lineage>
</organism>
<keyword evidence="2 5" id="KW-0378">Hydrolase</keyword>
<accession>A0ABP6RTL3</accession>
<evidence type="ECO:0000256" key="1">
    <source>
        <dbReference type="ARBA" id="ARBA00010515"/>
    </source>
</evidence>
<proteinExistence type="inferred from homology"/>
<name>A0ABP6RTL3_9PSEU</name>
<dbReference type="InterPro" id="IPR013094">
    <property type="entry name" value="AB_hydrolase_3"/>
</dbReference>
<dbReference type="InterPro" id="IPR029058">
    <property type="entry name" value="AB_hydrolase_fold"/>
</dbReference>
<evidence type="ECO:0000259" key="4">
    <source>
        <dbReference type="Pfam" id="PF07859"/>
    </source>
</evidence>